<evidence type="ECO:0000256" key="1">
    <source>
        <dbReference type="SAM" id="MobiDB-lite"/>
    </source>
</evidence>
<evidence type="ECO:0000313" key="7">
    <source>
        <dbReference type="WBParaSite" id="BXY_0840900.1"/>
    </source>
</evidence>
<accession>A0A1I7S5X3</accession>
<evidence type="ECO:0000313" key="5">
    <source>
        <dbReference type="Proteomes" id="UP000095284"/>
    </source>
</evidence>
<name>A0A1I7S5X3_BURXY</name>
<evidence type="ECO:0000256" key="2">
    <source>
        <dbReference type="SAM" id="Phobius"/>
    </source>
</evidence>
<feature type="compositionally biased region" description="Basic and acidic residues" evidence="1">
    <location>
        <begin position="78"/>
        <end position="88"/>
    </location>
</feature>
<evidence type="ECO:0000313" key="3">
    <source>
        <dbReference type="EMBL" id="CAD5208708.1"/>
    </source>
</evidence>
<feature type="region of interest" description="Disordered" evidence="1">
    <location>
        <begin position="66"/>
        <end position="118"/>
    </location>
</feature>
<dbReference type="SMR" id="A0A1I7S5X3"/>
<feature type="compositionally biased region" description="Polar residues" evidence="1">
    <location>
        <begin position="66"/>
        <end position="77"/>
    </location>
</feature>
<dbReference type="WBParaSite" id="BXY_0840900.1">
    <property type="protein sequence ID" value="BXY_0840900.1"/>
    <property type="gene ID" value="BXY_0840900"/>
</dbReference>
<proteinExistence type="predicted"/>
<dbReference type="Proteomes" id="UP000659654">
    <property type="component" value="Unassembled WGS sequence"/>
</dbReference>
<reference evidence="7" key="1">
    <citation type="submission" date="2016-11" db="UniProtKB">
        <authorList>
            <consortium name="WormBaseParasite"/>
        </authorList>
    </citation>
    <scope>IDENTIFICATION</scope>
</reference>
<organism evidence="5 7">
    <name type="scientific">Bursaphelenchus xylophilus</name>
    <name type="common">Pinewood nematode worm</name>
    <name type="synonym">Aphelenchoides xylophilus</name>
    <dbReference type="NCBI Taxonomy" id="6326"/>
    <lineage>
        <taxon>Eukaryota</taxon>
        <taxon>Metazoa</taxon>
        <taxon>Ecdysozoa</taxon>
        <taxon>Nematoda</taxon>
        <taxon>Chromadorea</taxon>
        <taxon>Rhabditida</taxon>
        <taxon>Tylenchina</taxon>
        <taxon>Tylenchomorpha</taxon>
        <taxon>Aphelenchoidea</taxon>
        <taxon>Aphelenchoididae</taxon>
        <taxon>Bursaphelenchus</taxon>
    </lineage>
</organism>
<dbReference type="EMBL" id="CAJFDI010000001">
    <property type="protein sequence ID" value="CAD5208708.1"/>
    <property type="molecule type" value="Genomic_DNA"/>
</dbReference>
<dbReference type="Proteomes" id="UP000095284">
    <property type="component" value="Unplaced"/>
</dbReference>
<keyword evidence="2" id="KW-1133">Transmembrane helix</keyword>
<evidence type="ECO:0000313" key="4">
    <source>
        <dbReference type="EMBL" id="CAG9082578.1"/>
    </source>
</evidence>
<dbReference type="AlphaFoldDB" id="A0A1I7S5X3"/>
<keyword evidence="2" id="KW-0472">Membrane</keyword>
<dbReference type="Proteomes" id="UP000582659">
    <property type="component" value="Unassembled WGS sequence"/>
</dbReference>
<reference evidence="4" key="2">
    <citation type="submission" date="2020-08" db="EMBL/GenBank/DDBJ databases">
        <authorList>
            <person name="Kikuchi T."/>
        </authorList>
    </citation>
    <scope>NUCLEOTIDE SEQUENCE</scope>
    <source>
        <strain evidence="3">Ka4C1</strain>
    </source>
</reference>
<keyword evidence="2" id="KW-0812">Transmembrane</keyword>
<feature type="compositionally biased region" description="Polar residues" evidence="1">
    <location>
        <begin position="89"/>
        <end position="100"/>
    </location>
</feature>
<dbReference type="EMBL" id="CAJFCV020000001">
    <property type="protein sequence ID" value="CAG9082578.1"/>
    <property type="molecule type" value="Genomic_DNA"/>
</dbReference>
<protein>
    <submittedName>
        <fullName evidence="3">(pine wood nematode) hypothetical protein</fullName>
    </submittedName>
</protein>
<gene>
    <name evidence="3" type="ORF">BXYJ_LOCUS944</name>
</gene>
<sequence>MGEEEGCPIWIALAYVGVVYSLVVLSITFIASYYVAVNCGKHPLAVKWWTKSYKKIFQEMRTLNSYKSPTANSPTAHTEQEPAMKKLDTSIQKEIPSNNKVRQKASGPEKKPSKVKNQ</sequence>
<feature type="transmembrane region" description="Helical" evidence="2">
    <location>
        <begin position="12"/>
        <end position="37"/>
    </location>
</feature>
<keyword evidence="6" id="KW-1185">Reference proteome</keyword>
<evidence type="ECO:0000313" key="6">
    <source>
        <dbReference type="Proteomes" id="UP000659654"/>
    </source>
</evidence>